<keyword evidence="1" id="KW-0862">Zinc</keyword>
<evidence type="ECO:0000256" key="1">
    <source>
        <dbReference type="PROSITE-ProRule" id="PRU00175"/>
    </source>
</evidence>
<proteinExistence type="predicted"/>
<accession>A0A481Z0A6</accession>
<organism evidence="3">
    <name type="scientific">Mimivirus LCMiAC01</name>
    <dbReference type="NCBI Taxonomy" id="2506608"/>
    <lineage>
        <taxon>Viruses</taxon>
        <taxon>Varidnaviria</taxon>
        <taxon>Bamfordvirae</taxon>
        <taxon>Nucleocytoviricota</taxon>
        <taxon>Megaviricetes</taxon>
        <taxon>Imitervirales</taxon>
        <taxon>Mimiviridae</taxon>
        <taxon>Klosneuvirinae</taxon>
    </lineage>
</organism>
<evidence type="ECO:0000313" key="3">
    <source>
        <dbReference type="EMBL" id="QBK88690.1"/>
    </source>
</evidence>
<sequence length="263" mass="30778">MGQANCVKGIDNYWIVEENDRINFAYIDEDDSSLNGAIEAMDKIKKTSSKTLKYSYVHDKVLFTIHHKEINKIPDIINTLLGSGCNLHMNDCSEHKIRSSDILGYKYNWTTREKVYYKKWFGYRKEHPMVWKIIKGSLSAMWRLEGRVQLPELKKFLLEEFPEENKRECFVECKSGYYCIVDRNDARLHQPNESVDEKYSSDYCLVCHDAKPSTVVKPCGHKIVCAKCSDELHKIPSFERKCIMCQQQIKTIVYDNGKVFNFD</sequence>
<reference evidence="3" key="1">
    <citation type="journal article" date="2019" name="MBio">
        <title>Virus Genomes from Deep Sea Sediments Expand the Ocean Megavirome and Support Independent Origins of Viral Gigantism.</title>
        <authorList>
            <person name="Backstrom D."/>
            <person name="Yutin N."/>
            <person name="Jorgensen S.L."/>
            <person name="Dharamshi J."/>
            <person name="Homa F."/>
            <person name="Zaremba-Niedwiedzka K."/>
            <person name="Spang A."/>
            <person name="Wolf Y.I."/>
            <person name="Koonin E.V."/>
            <person name="Ettema T.J."/>
        </authorList>
    </citation>
    <scope>NUCLEOTIDE SEQUENCE</scope>
</reference>
<dbReference type="InterPro" id="IPR001841">
    <property type="entry name" value="Znf_RING"/>
</dbReference>
<dbReference type="PROSITE" id="PS50089">
    <property type="entry name" value="ZF_RING_2"/>
    <property type="match status" value="1"/>
</dbReference>
<dbReference type="Gene3D" id="3.30.40.10">
    <property type="entry name" value="Zinc/RING finger domain, C3HC4 (zinc finger)"/>
    <property type="match status" value="1"/>
</dbReference>
<keyword evidence="1" id="KW-0863">Zinc-finger</keyword>
<evidence type="ECO:0000259" key="2">
    <source>
        <dbReference type="PROSITE" id="PS50089"/>
    </source>
</evidence>
<dbReference type="SUPFAM" id="SSF57850">
    <property type="entry name" value="RING/U-box"/>
    <property type="match status" value="1"/>
</dbReference>
<name>A0A481Z0A6_9VIRU</name>
<dbReference type="Pfam" id="PF13920">
    <property type="entry name" value="zf-C3HC4_3"/>
    <property type="match status" value="1"/>
</dbReference>
<dbReference type="EMBL" id="MK500395">
    <property type="protein sequence ID" value="QBK88690.1"/>
    <property type="molecule type" value="Genomic_DNA"/>
</dbReference>
<keyword evidence="1" id="KW-0479">Metal-binding</keyword>
<gene>
    <name evidence="3" type="ORF">LCMiAC01_03680</name>
</gene>
<dbReference type="InterPro" id="IPR013083">
    <property type="entry name" value="Znf_RING/FYVE/PHD"/>
</dbReference>
<feature type="domain" description="RING-type" evidence="2">
    <location>
        <begin position="204"/>
        <end position="246"/>
    </location>
</feature>
<dbReference type="GO" id="GO:0008270">
    <property type="term" value="F:zinc ion binding"/>
    <property type="evidence" value="ECO:0007669"/>
    <property type="project" value="UniProtKB-KW"/>
</dbReference>
<protein>
    <recommendedName>
        <fullName evidence="2">RING-type domain-containing protein</fullName>
    </recommendedName>
</protein>